<evidence type="ECO:0000313" key="2">
    <source>
        <dbReference type="EMBL" id="KAJ4964176.1"/>
    </source>
</evidence>
<evidence type="ECO:0000256" key="1">
    <source>
        <dbReference type="SAM" id="MobiDB-lite"/>
    </source>
</evidence>
<dbReference type="EMBL" id="JAMYWD010000008">
    <property type="protein sequence ID" value="KAJ4964176.1"/>
    <property type="molecule type" value="Genomic_DNA"/>
</dbReference>
<feature type="compositionally biased region" description="Basic and acidic residues" evidence="1">
    <location>
        <begin position="53"/>
        <end position="75"/>
    </location>
</feature>
<comment type="caution">
    <text evidence="2">The sequence shown here is derived from an EMBL/GenBank/DDBJ whole genome shotgun (WGS) entry which is preliminary data.</text>
</comment>
<accession>A0A9Q0HCS4</accession>
<proteinExistence type="predicted"/>
<feature type="compositionally biased region" description="Low complexity" evidence="1">
    <location>
        <begin position="76"/>
        <end position="91"/>
    </location>
</feature>
<feature type="region of interest" description="Disordered" evidence="1">
    <location>
        <begin position="53"/>
        <end position="100"/>
    </location>
</feature>
<sequence>MGQGQEVKTREEPKVDILEKGKIFFFYRPKVDKEEVHSADDVQRLYIVLRPESGKRAVEEKQSPDSGKEESKNEAGEGASGSSRKSSGKEGSINEAGEVQMVPVGRAVKVAMAARNPC</sequence>
<dbReference type="PANTHER" id="PTHR34776">
    <property type="entry name" value="F17F16.3 PROTEIN"/>
    <property type="match status" value="1"/>
</dbReference>
<gene>
    <name evidence="2" type="ORF">NE237_024115</name>
</gene>
<protein>
    <submittedName>
        <fullName evidence="2">Uncharacterized protein</fullName>
    </submittedName>
</protein>
<dbReference type="AlphaFoldDB" id="A0A9Q0HCS4"/>
<name>A0A9Q0HCS4_9MAGN</name>
<dbReference type="PANTHER" id="PTHR34776:SF1">
    <property type="entry name" value="F17F16.3 PROTEIN"/>
    <property type="match status" value="1"/>
</dbReference>
<organism evidence="2 3">
    <name type="scientific">Protea cynaroides</name>
    <dbReference type="NCBI Taxonomy" id="273540"/>
    <lineage>
        <taxon>Eukaryota</taxon>
        <taxon>Viridiplantae</taxon>
        <taxon>Streptophyta</taxon>
        <taxon>Embryophyta</taxon>
        <taxon>Tracheophyta</taxon>
        <taxon>Spermatophyta</taxon>
        <taxon>Magnoliopsida</taxon>
        <taxon>Proteales</taxon>
        <taxon>Proteaceae</taxon>
        <taxon>Protea</taxon>
    </lineage>
</organism>
<dbReference type="Proteomes" id="UP001141806">
    <property type="component" value="Unassembled WGS sequence"/>
</dbReference>
<dbReference type="OrthoDB" id="1028014at2759"/>
<reference evidence="2" key="1">
    <citation type="journal article" date="2023" name="Plant J.">
        <title>The genome of the king protea, Protea cynaroides.</title>
        <authorList>
            <person name="Chang J."/>
            <person name="Duong T.A."/>
            <person name="Schoeman C."/>
            <person name="Ma X."/>
            <person name="Roodt D."/>
            <person name="Barker N."/>
            <person name="Li Z."/>
            <person name="Van de Peer Y."/>
            <person name="Mizrachi E."/>
        </authorList>
    </citation>
    <scope>NUCLEOTIDE SEQUENCE</scope>
    <source>
        <tissue evidence="2">Young leaves</tissue>
    </source>
</reference>
<evidence type="ECO:0000313" key="3">
    <source>
        <dbReference type="Proteomes" id="UP001141806"/>
    </source>
</evidence>
<keyword evidence="3" id="KW-1185">Reference proteome</keyword>